<keyword evidence="4" id="KW-1003">Cell membrane</keyword>
<dbReference type="GO" id="GO:0000155">
    <property type="term" value="F:phosphorelay sensor kinase activity"/>
    <property type="evidence" value="ECO:0007669"/>
    <property type="project" value="InterPro"/>
</dbReference>
<evidence type="ECO:0000256" key="3">
    <source>
        <dbReference type="ARBA" id="ARBA00012438"/>
    </source>
</evidence>
<evidence type="ECO:0000313" key="17">
    <source>
        <dbReference type="Proteomes" id="UP000031524"/>
    </source>
</evidence>
<keyword evidence="6" id="KW-0808">Transferase</keyword>
<dbReference type="Pfam" id="PF14689">
    <property type="entry name" value="SPOB_a"/>
    <property type="match status" value="1"/>
</dbReference>
<dbReference type="Gene3D" id="3.30.565.10">
    <property type="entry name" value="Histidine kinase-like ATPase, C-terminal domain"/>
    <property type="match status" value="1"/>
</dbReference>
<dbReference type="EMBL" id="CP005286">
    <property type="protein sequence ID" value="AJE34085.1"/>
    <property type="molecule type" value="Genomic_DNA"/>
</dbReference>
<feature type="domain" description="Histidine kinase" evidence="15">
    <location>
        <begin position="422"/>
        <end position="531"/>
    </location>
</feature>
<dbReference type="SMART" id="SM00387">
    <property type="entry name" value="HATPase_c"/>
    <property type="match status" value="1"/>
</dbReference>
<dbReference type="Pfam" id="PF17203">
    <property type="entry name" value="sCache_3_2"/>
    <property type="match status" value="1"/>
</dbReference>
<evidence type="ECO:0000256" key="9">
    <source>
        <dbReference type="ARBA" id="ARBA00022777"/>
    </source>
</evidence>
<dbReference type="PANTHER" id="PTHR44936">
    <property type="entry name" value="SENSOR PROTEIN CREC"/>
    <property type="match status" value="1"/>
</dbReference>
<evidence type="ECO:0000256" key="1">
    <source>
        <dbReference type="ARBA" id="ARBA00000085"/>
    </source>
</evidence>
<dbReference type="Pfam" id="PF13188">
    <property type="entry name" value="PAS_8"/>
    <property type="match status" value="1"/>
</dbReference>
<comment type="subcellular location">
    <subcellularLocation>
        <location evidence="2">Cell membrane</location>
        <topology evidence="2">Multi-pass membrane protein</topology>
    </subcellularLocation>
</comment>
<dbReference type="HOGENOM" id="CLU_020211_11_1_11"/>
<keyword evidence="5" id="KW-0597">Phosphoprotein</keyword>
<dbReference type="OrthoDB" id="9792686at2"/>
<dbReference type="InterPro" id="IPR003594">
    <property type="entry name" value="HATPase_dom"/>
</dbReference>
<keyword evidence="8" id="KW-0547">Nucleotide-binding</keyword>
<dbReference type="SUPFAM" id="SSF55890">
    <property type="entry name" value="Sporulation response regulatory protein Spo0B"/>
    <property type="match status" value="1"/>
</dbReference>
<evidence type="ECO:0000256" key="5">
    <source>
        <dbReference type="ARBA" id="ARBA00022553"/>
    </source>
</evidence>
<evidence type="ECO:0000256" key="14">
    <source>
        <dbReference type="SAM" id="Phobius"/>
    </source>
</evidence>
<evidence type="ECO:0000256" key="13">
    <source>
        <dbReference type="ARBA" id="ARBA00023136"/>
    </source>
</evidence>
<dbReference type="InterPro" id="IPR005467">
    <property type="entry name" value="His_kinase_dom"/>
</dbReference>
<dbReference type="EC" id="2.7.13.3" evidence="3"/>
<dbReference type="KEGG" id="chm:B842_11190"/>
<dbReference type="InterPro" id="IPR039506">
    <property type="entry name" value="SPOB_a"/>
</dbReference>
<dbReference type="Gene3D" id="3.30.450.20">
    <property type="entry name" value="PAS domain"/>
    <property type="match status" value="2"/>
</dbReference>
<keyword evidence="11 14" id="KW-1133">Transmembrane helix</keyword>
<dbReference type="Gene3D" id="1.10.287.130">
    <property type="match status" value="1"/>
</dbReference>
<keyword evidence="12" id="KW-0902">Two-component regulatory system</keyword>
<sequence>MRSPRFITRVLLLQLLVVAVVTAVFTGILSWVTVQHLRGEAEASALAIARAVATDPEVRRAVAGASDGAAPEVAEEVLRGRAGDVAESTGALFIVITDAEGLRLAHPDPERLREQVSTEFRPVLEGREVVAWETGTLGESARAKVPVRDPEGGEPVGMVSVGFARSGVYASLRGQLAWTAGAATLALLIGALAALVFRGRWERSTLGLQPEELVALVQNQEAVLNGVAEGVVAVDEAGTIRLANDVAVELLGVGELQGRAVTDPALPQPVARLLRSGGQQGRRDHVVVGDRVLYLDCRPVQRDGRVLGSVVVLRDRTDILELTERLDSVRTMTSALRVQRHEFANRIHVAAGLLDAGQVEEAREFLRTLERRGAVDYPLVDADLIDDPFLRSFLGLKSLEAAERGVRMQVGGDTLLLDELRDPEDAATVLGNLLDNAVRAAAPGSGWVEVTLLQSGGDLVLTVTDSGPGIGEGVDVFARRPQEGRAVHGHGIGLPLVRELTRRRGGDVWVIDRGGSPGQGAVVGARIPGVLGEGGRVGGESVPGGGGVR</sequence>
<dbReference type="InterPro" id="IPR000014">
    <property type="entry name" value="PAS"/>
</dbReference>
<proteinExistence type="predicted"/>
<reference evidence="16 17" key="1">
    <citation type="submission" date="2013-04" db="EMBL/GenBank/DDBJ databases">
        <title>Complete genome sequence of Corynebacterium humireducens DSM 45392(T), isolated from a wastewater-fed microbial fuel cell.</title>
        <authorList>
            <person name="Ruckert C."/>
            <person name="Albersmeier A."/>
            <person name="Kalinowski J."/>
        </authorList>
    </citation>
    <scope>NUCLEOTIDE SEQUENCE [LARGE SCALE GENOMIC DNA]</scope>
    <source>
        <strain evidence="17">MFC-5</strain>
    </source>
</reference>
<keyword evidence="10" id="KW-0067">ATP-binding</keyword>
<dbReference type="InterPro" id="IPR004358">
    <property type="entry name" value="Sig_transdc_His_kin-like_C"/>
</dbReference>
<evidence type="ECO:0000256" key="10">
    <source>
        <dbReference type="ARBA" id="ARBA00022840"/>
    </source>
</evidence>
<dbReference type="SMART" id="SM00091">
    <property type="entry name" value="PAS"/>
    <property type="match status" value="1"/>
</dbReference>
<keyword evidence="7 14" id="KW-0812">Transmembrane</keyword>
<keyword evidence="17" id="KW-1185">Reference proteome</keyword>
<evidence type="ECO:0000256" key="12">
    <source>
        <dbReference type="ARBA" id="ARBA00023012"/>
    </source>
</evidence>
<dbReference type="STRING" id="1223515.B842_11190"/>
<evidence type="ECO:0000313" key="16">
    <source>
        <dbReference type="EMBL" id="AJE34085.1"/>
    </source>
</evidence>
<comment type="catalytic activity">
    <reaction evidence="1">
        <text>ATP + protein L-histidine = ADP + protein N-phospho-L-histidine.</text>
        <dbReference type="EC" id="2.7.13.3"/>
    </reaction>
</comment>
<dbReference type="PRINTS" id="PR00344">
    <property type="entry name" value="BCTRLSENSOR"/>
</dbReference>
<feature type="transmembrane region" description="Helical" evidence="14">
    <location>
        <begin position="176"/>
        <end position="197"/>
    </location>
</feature>
<evidence type="ECO:0000256" key="11">
    <source>
        <dbReference type="ARBA" id="ARBA00022989"/>
    </source>
</evidence>
<dbReference type="PANTHER" id="PTHR44936:SF10">
    <property type="entry name" value="SENSOR PROTEIN RSTB"/>
    <property type="match status" value="1"/>
</dbReference>
<dbReference type="Pfam" id="PF02518">
    <property type="entry name" value="HATPase_c"/>
    <property type="match status" value="1"/>
</dbReference>
<dbReference type="InterPro" id="IPR029151">
    <property type="entry name" value="Sensor-like_sf"/>
</dbReference>
<dbReference type="GO" id="GO:0005886">
    <property type="term" value="C:plasma membrane"/>
    <property type="evidence" value="ECO:0007669"/>
    <property type="project" value="UniProtKB-SubCell"/>
</dbReference>
<dbReference type="GO" id="GO:0005524">
    <property type="term" value="F:ATP binding"/>
    <property type="evidence" value="ECO:0007669"/>
    <property type="project" value="UniProtKB-KW"/>
</dbReference>
<dbReference type="InterPro" id="IPR050980">
    <property type="entry name" value="2C_sensor_his_kinase"/>
</dbReference>
<name>A0A0B5D4Z6_9CORY</name>
<keyword evidence="9 16" id="KW-0418">Kinase</keyword>
<gene>
    <name evidence="16" type="ORF">B842_11190</name>
</gene>
<organism evidence="16 17">
    <name type="scientific">Corynebacterium humireducens NBRC 106098 = DSM 45392</name>
    <dbReference type="NCBI Taxonomy" id="1223515"/>
    <lineage>
        <taxon>Bacteria</taxon>
        <taxon>Bacillati</taxon>
        <taxon>Actinomycetota</taxon>
        <taxon>Actinomycetes</taxon>
        <taxon>Mycobacteriales</taxon>
        <taxon>Corynebacteriaceae</taxon>
        <taxon>Corynebacterium</taxon>
    </lineage>
</organism>
<dbReference type="SUPFAM" id="SSF55874">
    <property type="entry name" value="ATPase domain of HSP90 chaperone/DNA topoisomerase II/histidine kinase"/>
    <property type="match status" value="1"/>
</dbReference>
<dbReference type="InterPro" id="IPR016120">
    <property type="entry name" value="Sig_transdc_His_kin_SpoOB"/>
</dbReference>
<dbReference type="PROSITE" id="PS50109">
    <property type="entry name" value="HIS_KIN"/>
    <property type="match status" value="1"/>
</dbReference>
<keyword evidence="13 14" id="KW-0472">Membrane</keyword>
<evidence type="ECO:0000259" key="15">
    <source>
        <dbReference type="PROSITE" id="PS50109"/>
    </source>
</evidence>
<dbReference type="InterPro" id="IPR036890">
    <property type="entry name" value="HATPase_C_sf"/>
</dbReference>
<evidence type="ECO:0000256" key="4">
    <source>
        <dbReference type="ARBA" id="ARBA00022475"/>
    </source>
</evidence>
<evidence type="ECO:0000256" key="2">
    <source>
        <dbReference type="ARBA" id="ARBA00004651"/>
    </source>
</evidence>
<accession>A0A0B5D4Z6</accession>
<dbReference type="RefSeq" id="WP_052438013.1">
    <property type="nucleotide sequence ID" value="NZ_BCSU01000001.1"/>
</dbReference>
<dbReference type="SUPFAM" id="SSF103190">
    <property type="entry name" value="Sensory domain-like"/>
    <property type="match status" value="1"/>
</dbReference>
<dbReference type="SUPFAM" id="SSF55785">
    <property type="entry name" value="PYP-like sensor domain (PAS domain)"/>
    <property type="match status" value="1"/>
</dbReference>
<evidence type="ECO:0000256" key="8">
    <source>
        <dbReference type="ARBA" id="ARBA00022741"/>
    </source>
</evidence>
<dbReference type="Proteomes" id="UP000031524">
    <property type="component" value="Chromosome"/>
</dbReference>
<dbReference type="InterPro" id="IPR033463">
    <property type="entry name" value="sCache_3"/>
</dbReference>
<protein>
    <recommendedName>
        <fullName evidence="3">histidine kinase</fullName>
        <ecNumber evidence="3">2.7.13.3</ecNumber>
    </recommendedName>
</protein>
<dbReference type="AlphaFoldDB" id="A0A0B5D4Z6"/>
<evidence type="ECO:0000256" key="6">
    <source>
        <dbReference type="ARBA" id="ARBA00022679"/>
    </source>
</evidence>
<dbReference type="InterPro" id="IPR035965">
    <property type="entry name" value="PAS-like_dom_sf"/>
</dbReference>
<evidence type="ECO:0000256" key="7">
    <source>
        <dbReference type="ARBA" id="ARBA00022692"/>
    </source>
</evidence>